<dbReference type="Proteomes" id="UP000271162">
    <property type="component" value="Unassembled WGS sequence"/>
</dbReference>
<feature type="region of interest" description="Disordered" evidence="1">
    <location>
        <begin position="138"/>
        <end position="158"/>
    </location>
</feature>
<accession>A0A0N4YXR7</accession>
<reference evidence="2 3" key="2">
    <citation type="submission" date="2018-11" db="EMBL/GenBank/DDBJ databases">
        <authorList>
            <consortium name="Pathogen Informatics"/>
        </authorList>
    </citation>
    <scope>NUCLEOTIDE SEQUENCE [LARGE SCALE GENOMIC DNA]</scope>
</reference>
<name>A0A0N4YXR7_NIPBR</name>
<dbReference type="EMBL" id="UYSL01027298">
    <property type="protein sequence ID" value="VDL86585.1"/>
    <property type="molecule type" value="Genomic_DNA"/>
</dbReference>
<organism evidence="4">
    <name type="scientific">Nippostrongylus brasiliensis</name>
    <name type="common">Rat hookworm</name>
    <dbReference type="NCBI Taxonomy" id="27835"/>
    <lineage>
        <taxon>Eukaryota</taxon>
        <taxon>Metazoa</taxon>
        <taxon>Ecdysozoa</taxon>
        <taxon>Nematoda</taxon>
        <taxon>Chromadorea</taxon>
        <taxon>Rhabditida</taxon>
        <taxon>Rhabditina</taxon>
        <taxon>Rhabditomorpha</taxon>
        <taxon>Strongyloidea</taxon>
        <taxon>Heligmosomidae</taxon>
        <taxon>Nippostrongylus</taxon>
    </lineage>
</organism>
<keyword evidence="3" id="KW-1185">Reference proteome</keyword>
<sequence>MIIQILNFTRPVKYEVEISPRLSYLEQKGDVHIISKKTTIVAEEQRQSAKEIIVTFKPVPKEDLYGVDKGCEVRACESIHLTEKCVKDRGDRGEKKFYLQLPKYNVLYYVAAACATGAGMGPFSHFVTIQIEAPPWATEDVLPKGTEPPSPKPRKEEDDLKPLRLHDVIVDLVAHRGMNIILKWIIVRKDGSDIADSQVKDVVLYQRRRDKSSKTPTNTSIKVLKDLREINIGVGECGIFHIFQNKTIMQYNYDPIL</sequence>
<dbReference type="WBParaSite" id="NBR_0002203901-mRNA-1">
    <property type="protein sequence ID" value="NBR_0002203901-mRNA-1"/>
    <property type="gene ID" value="NBR_0002203901"/>
</dbReference>
<evidence type="ECO:0000313" key="2">
    <source>
        <dbReference type="EMBL" id="VDL86585.1"/>
    </source>
</evidence>
<proteinExistence type="predicted"/>
<gene>
    <name evidence="2" type="ORF">NBR_LOCUS22040</name>
</gene>
<protein>
    <submittedName>
        <fullName evidence="4">Arrestin_C domain-containing protein</fullName>
    </submittedName>
</protein>
<dbReference type="AlphaFoldDB" id="A0A0N4YXR7"/>
<dbReference type="InterPro" id="IPR036116">
    <property type="entry name" value="FN3_sf"/>
</dbReference>
<dbReference type="SUPFAM" id="SSF49265">
    <property type="entry name" value="Fibronectin type III"/>
    <property type="match status" value="1"/>
</dbReference>
<evidence type="ECO:0000313" key="3">
    <source>
        <dbReference type="Proteomes" id="UP000271162"/>
    </source>
</evidence>
<evidence type="ECO:0000256" key="1">
    <source>
        <dbReference type="SAM" id="MobiDB-lite"/>
    </source>
</evidence>
<reference evidence="4" key="1">
    <citation type="submission" date="2017-02" db="UniProtKB">
        <authorList>
            <consortium name="WormBaseParasite"/>
        </authorList>
    </citation>
    <scope>IDENTIFICATION</scope>
</reference>
<evidence type="ECO:0000313" key="4">
    <source>
        <dbReference type="WBParaSite" id="NBR_0002203901-mRNA-1"/>
    </source>
</evidence>